<feature type="domain" description="Peptidase metallopeptidase" evidence="13">
    <location>
        <begin position="159"/>
        <end position="319"/>
    </location>
</feature>
<keyword evidence="7" id="KW-0482">Metalloprotease</keyword>
<feature type="binding site" evidence="10">
    <location>
        <position position="225"/>
    </location>
    <ligand>
        <name>Zn(2+)</name>
        <dbReference type="ChEBI" id="CHEBI:29105"/>
        <label>1</label>
    </ligand>
</feature>
<feature type="binding site" evidence="10">
    <location>
        <position position="233"/>
    </location>
    <ligand>
        <name>Ca(2+)</name>
        <dbReference type="ChEBI" id="CHEBI:29108"/>
        <label>3</label>
    </ligand>
</feature>
<feature type="binding site" evidence="10">
    <location>
        <position position="255"/>
    </location>
    <ligand>
        <name>Ca(2+)</name>
        <dbReference type="ChEBI" id="CHEBI:29108"/>
        <label>3</label>
    </ligand>
</feature>
<evidence type="ECO:0000256" key="2">
    <source>
        <dbReference type="ARBA" id="ARBA00022670"/>
    </source>
</evidence>
<sequence length="319" mass="35904">MLRFNLSHLLAPIFLLFLLLLQTSIPILVQSRNLKPTYQPSNFLQNFEGSQKGQTNKGLIEVKQYLKRFGYLNHGDHDDNSNINLTGEFDENLESALKQYQQFNNLDVTGKLDANTIKQILIPRCGVPDIFDQTSSKHNHYKPNNPTIDFVSHYVFFPQKERWNSSTRNFTYSIHPVPEKVGIDKVRNAVASALRNWAAVTQFSFQEGAEGQKTDLVIGFYSRDHGDGSAFDGPGNVLAHAFPPENGNFHYDADERWSDNPAKDEYDLETVALHELGHVLGLEHSQDPNSVMVPFIGAGVIKRTLGKDDADGMHALYAS</sequence>
<evidence type="ECO:0000256" key="5">
    <source>
        <dbReference type="ARBA" id="ARBA00022801"/>
    </source>
</evidence>
<keyword evidence="4 12" id="KW-0732">Signal</keyword>
<feature type="binding site" evidence="10">
    <location>
        <position position="215"/>
    </location>
    <ligand>
        <name>Ca(2+)</name>
        <dbReference type="ChEBI" id="CHEBI:29108"/>
        <label>2</label>
    </ligand>
</feature>
<feature type="binding site" evidence="10">
    <location>
        <position position="274"/>
    </location>
    <ligand>
        <name>Zn(2+)</name>
        <dbReference type="ChEBI" id="CHEBI:29105"/>
        <label>2</label>
        <note>catalytic</note>
    </ligand>
</feature>
<dbReference type="InterPro" id="IPR021158">
    <property type="entry name" value="Pept_M10A_Zn_BS"/>
</dbReference>
<keyword evidence="5" id="KW-0378">Hydrolase</keyword>
<reference evidence="14" key="1">
    <citation type="journal article" date="2023" name="Science">
        <title>Elucidation of the pathway for biosynthesis of saponin adjuvants from the soapbark tree.</title>
        <authorList>
            <person name="Reed J."/>
            <person name="Orme A."/>
            <person name="El-Demerdash A."/>
            <person name="Owen C."/>
            <person name="Martin L.B.B."/>
            <person name="Misra R.C."/>
            <person name="Kikuchi S."/>
            <person name="Rejzek M."/>
            <person name="Martin A.C."/>
            <person name="Harkess A."/>
            <person name="Leebens-Mack J."/>
            <person name="Louveau T."/>
            <person name="Stephenson M.J."/>
            <person name="Osbourn A."/>
        </authorList>
    </citation>
    <scope>NUCLEOTIDE SEQUENCE</scope>
    <source>
        <strain evidence="14">S10</strain>
    </source>
</reference>
<evidence type="ECO:0000256" key="7">
    <source>
        <dbReference type="ARBA" id="ARBA00023049"/>
    </source>
</evidence>
<feature type="binding site" evidence="10">
    <location>
        <position position="292"/>
    </location>
    <ligand>
        <name>Zn(2+)</name>
        <dbReference type="ChEBI" id="CHEBI:29105"/>
        <label>2</label>
        <note>catalytic</note>
    </ligand>
</feature>
<keyword evidence="3 10" id="KW-0479">Metal-binding</keyword>
<dbReference type="GO" id="GO:0031012">
    <property type="term" value="C:extracellular matrix"/>
    <property type="evidence" value="ECO:0007669"/>
    <property type="project" value="InterPro"/>
</dbReference>
<dbReference type="PROSITE" id="PS00546">
    <property type="entry name" value="CYSTEINE_SWITCH"/>
    <property type="match status" value="1"/>
</dbReference>
<feature type="binding site" evidence="10">
    <location>
        <position position="232"/>
    </location>
    <ligand>
        <name>Ca(2+)</name>
        <dbReference type="ChEBI" id="CHEBI:29108"/>
        <label>3</label>
    </ligand>
</feature>
<evidence type="ECO:0000256" key="6">
    <source>
        <dbReference type="ARBA" id="ARBA00022833"/>
    </source>
</evidence>
<dbReference type="PANTHER" id="PTHR10201">
    <property type="entry name" value="MATRIX METALLOPROTEINASE"/>
    <property type="match status" value="1"/>
</dbReference>
<dbReference type="Pfam" id="PF00413">
    <property type="entry name" value="Peptidase_M10"/>
    <property type="match status" value="1"/>
</dbReference>
<feature type="binding site" evidence="10">
    <location>
        <position position="284"/>
    </location>
    <ligand>
        <name>Zn(2+)</name>
        <dbReference type="ChEBI" id="CHEBI:29105"/>
        <label>2</label>
        <note>catalytic</note>
    </ligand>
</feature>
<keyword evidence="6 10" id="KW-0862">Zinc</keyword>
<dbReference type="CDD" id="cd04278">
    <property type="entry name" value="ZnMc_MMP"/>
    <property type="match status" value="1"/>
</dbReference>
<feature type="short sequence motif" description="Cysteine switch" evidence="11">
    <location>
        <begin position="123"/>
        <end position="151"/>
    </location>
</feature>
<name>A0AAD7Q490_QUISA</name>
<evidence type="ECO:0000256" key="10">
    <source>
        <dbReference type="PIRSR" id="PIRSR621190-2"/>
    </source>
</evidence>
<feature type="binding site" evidence="10">
    <location>
        <position position="240"/>
    </location>
    <ligand>
        <name>Zn(2+)</name>
        <dbReference type="ChEBI" id="CHEBI:29105"/>
        <label>1</label>
    </ligand>
</feature>
<dbReference type="PANTHER" id="PTHR10201:SF268">
    <property type="entry name" value="PEPTIDASE METALLOPEPTIDASE DOMAIN-CONTAINING PROTEIN"/>
    <property type="match status" value="1"/>
</dbReference>
<dbReference type="SUPFAM" id="SSF55486">
    <property type="entry name" value="Metalloproteases ('zincins'), catalytic domain"/>
    <property type="match status" value="1"/>
</dbReference>
<evidence type="ECO:0000256" key="4">
    <source>
        <dbReference type="ARBA" id="ARBA00022729"/>
    </source>
</evidence>
<dbReference type="Gene3D" id="3.40.390.10">
    <property type="entry name" value="Collagenase (Catalytic Domain)"/>
    <property type="match status" value="1"/>
</dbReference>
<evidence type="ECO:0000256" key="12">
    <source>
        <dbReference type="SAM" id="SignalP"/>
    </source>
</evidence>
<feature type="binding site" evidence="10">
    <location>
        <position position="227"/>
    </location>
    <ligand>
        <name>Zn(2+)</name>
        <dbReference type="ChEBI" id="CHEBI:29105"/>
        <label>1</label>
    </ligand>
</feature>
<dbReference type="Proteomes" id="UP001163823">
    <property type="component" value="Chromosome 3"/>
</dbReference>
<gene>
    <name evidence="14" type="ORF">O6P43_004556</name>
</gene>
<comment type="cofactor">
    <cofactor evidence="10">
        <name>Ca(2+)</name>
        <dbReference type="ChEBI" id="CHEBI:29108"/>
    </cofactor>
    <text evidence="10">Can bind about 5 Ca(2+) ions per subunit.</text>
</comment>
<dbReference type="InterPro" id="IPR021190">
    <property type="entry name" value="Pept_M10A"/>
</dbReference>
<dbReference type="InterPro" id="IPR036365">
    <property type="entry name" value="PGBD-like_sf"/>
</dbReference>
<dbReference type="SUPFAM" id="SSF47090">
    <property type="entry name" value="PGBD-like"/>
    <property type="match status" value="1"/>
</dbReference>
<dbReference type="GO" id="GO:0006508">
    <property type="term" value="P:proteolysis"/>
    <property type="evidence" value="ECO:0007669"/>
    <property type="project" value="UniProtKB-KW"/>
</dbReference>
<dbReference type="GO" id="GO:0008270">
    <property type="term" value="F:zinc ion binding"/>
    <property type="evidence" value="ECO:0007669"/>
    <property type="project" value="InterPro"/>
</dbReference>
<dbReference type="KEGG" id="qsa:O6P43_004556"/>
<comment type="similarity">
    <text evidence="1">Belongs to the peptidase M10A family. Matrix metalloproteinases (MMPs) subfamily.</text>
</comment>
<dbReference type="InterPro" id="IPR033739">
    <property type="entry name" value="M10A_MMP"/>
</dbReference>
<feature type="binding site" evidence="10">
    <location>
        <position position="252"/>
    </location>
    <ligand>
        <name>Ca(2+)</name>
        <dbReference type="ChEBI" id="CHEBI:29108"/>
        <label>3</label>
    </ligand>
</feature>
<evidence type="ECO:0000256" key="11">
    <source>
        <dbReference type="PIRSR" id="PIRSR621190-5"/>
    </source>
</evidence>
<comment type="caution">
    <text evidence="14">The sequence shown here is derived from an EMBL/GenBank/DDBJ whole genome shotgun (WGS) entry which is preliminary data.</text>
</comment>
<keyword evidence="15" id="KW-1185">Reference proteome</keyword>
<evidence type="ECO:0000256" key="8">
    <source>
        <dbReference type="ARBA" id="ARBA00023145"/>
    </source>
</evidence>
<evidence type="ECO:0000313" key="15">
    <source>
        <dbReference type="Proteomes" id="UP001163823"/>
    </source>
</evidence>
<evidence type="ECO:0000259" key="13">
    <source>
        <dbReference type="SMART" id="SM00235"/>
    </source>
</evidence>
<feature type="binding site" evidence="10">
    <location>
        <position position="278"/>
    </location>
    <ligand>
        <name>Zn(2+)</name>
        <dbReference type="ChEBI" id="CHEBI:29105"/>
        <label>2</label>
        <note>catalytic</note>
    </ligand>
</feature>
<dbReference type="GO" id="GO:0030198">
    <property type="term" value="P:extracellular matrix organization"/>
    <property type="evidence" value="ECO:0007669"/>
    <property type="project" value="TreeGrafter"/>
</dbReference>
<comment type="cofactor">
    <cofactor evidence="10">
        <name>Zn(2+)</name>
        <dbReference type="ChEBI" id="CHEBI:29105"/>
    </cofactor>
    <text evidence="10">Binds 2 Zn(2+) ions per subunit.</text>
</comment>
<keyword evidence="2" id="KW-0645">Protease</keyword>
<organism evidence="14 15">
    <name type="scientific">Quillaja saponaria</name>
    <name type="common">Soap bark tree</name>
    <dbReference type="NCBI Taxonomy" id="32244"/>
    <lineage>
        <taxon>Eukaryota</taxon>
        <taxon>Viridiplantae</taxon>
        <taxon>Streptophyta</taxon>
        <taxon>Embryophyta</taxon>
        <taxon>Tracheophyta</taxon>
        <taxon>Spermatophyta</taxon>
        <taxon>Magnoliopsida</taxon>
        <taxon>eudicotyledons</taxon>
        <taxon>Gunneridae</taxon>
        <taxon>Pentapetalae</taxon>
        <taxon>rosids</taxon>
        <taxon>fabids</taxon>
        <taxon>Fabales</taxon>
        <taxon>Quillajaceae</taxon>
        <taxon>Quillaja</taxon>
    </lineage>
</organism>
<feature type="chain" id="PRO_5042291202" evidence="12">
    <location>
        <begin position="32"/>
        <end position="319"/>
    </location>
</feature>
<feature type="binding site" evidence="10">
    <location>
        <position position="255"/>
    </location>
    <ligand>
        <name>Ca(2+)</name>
        <dbReference type="ChEBI" id="CHEBI:29108"/>
        <label>1</label>
    </ligand>
</feature>
<dbReference type="InterPro" id="IPR001818">
    <property type="entry name" value="Pept_M10_metallopeptidase"/>
</dbReference>
<dbReference type="PRINTS" id="PR00138">
    <property type="entry name" value="MATRIXIN"/>
</dbReference>
<dbReference type="InterPro" id="IPR002477">
    <property type="entry name" value="Peptidoglycan-bd-like"/>
</dbReference>
<dbReference type="GO" id="GO:0004222">
    <property type="term" value="F:metalloendopeptidase activity"/>
    <property type="evidence" value="ECO:0007669"/>
    <property type="project" value="InterPro"/>
</dbReference>
<dbReference type="GO" id="GO:0030574">
    <property type="term" value="P:collagen catabolic process"/>
    <property type="evidence" value="ECO:0007669"/>
    <property type="project" value="TreeGrafter"/>
</dbReference>
<proteinExistence type="inferred from homology"/>
<feature type="binding site" description="in inhibited form" evidence="10">
    <location>
        <position position="125"/>
    </location>
    <ligand>
        <name>Zn(2+)</name>
        <dbReference type="ChEBI" id="CHEBI:29105"/>
        <label>2</label>
        <note>catalytic</note>
    </ligand>
</feature>
<keyword evidence="8" id="KW-0865">Zymogen</keyword>
<feature type="active site" evidence="9">
    <location>
        <position position="275"/>
    </location>
</feature>
<dbReference type="InterPro" id="IPR006026">
    <property type="entry name" value="Peptidase_Metallo"/>
</dbReference>
<dbReference type="InterPro" id="IPR024079">
    <property type="entry name" value="MetalloPept_cat_dom_sf"/>
</dbReference>
<dbReference type="AlphaFoldDB" id="A0AAD7Q490"/>
<feature type="signal peptide" evidence="12">
    <location>
        <begin position="1"/>
        <end position="31"/>
    </location>
</feature>
<keyword evidence="10" id="KW-0106">Calcium</keyword>
<accession>A0AAD7Q490</accession>
<evidence type="ECO:0000256" key="9">
    <source>
        <dbReference type="PIRSR" id="PIRSR621190-1"/>
    </source>
</evidence>
<evidence type="ECO:0000256" key="3">
    <source>
        <dbReference type="ARBA" id="ARBA00022723"/>
    </source>
</evidence>
<dbReference type="Pfam" id="PF01471">
    <property type="entry name" value="PG_binding_1"/>
    <property type="match status" value="1"/>
</dbReference>
<feature type="binding site" evidence="10">
    <location>
        <position position="250"/>
    </location>
    <ligand>
        <name>Zn(2+)</name>
        <dbReference type="ChEBI" id="CHEBI:29105"/>
        <label>1</label>
    </ligand>
</feature>
<dbReference type="SMART" id="SM00235">
    <property type="entry name" value="ZnMc"/>
    <property type="match status" value="1"/>
</dbReference>
<protein>
    <submittedName>
        <fullName evidence="14">Metalloendoproteinase 2-MMP-like</fullName>
    </submittedName>
</protein>
<dbReference type="EMBL" id="JARAOO010000003">
    <property type="protein sequence ID" value="KAJ7974492.1"/>
    <property type="molecule type" value="Genomic_DNA"/>
</dbReference>
<evidence type="ECO:0000256" key="1">
    <source>
        <dbReference type="ARBA" id="ARBA00009614"/>
    </source>
</evidence>
<evidence type="ECO:0000313" key="14">
    <source>
        <dbReference type="EMBL" id="KAJ7974492.1"/>
    </source>
</evidence>